<accession>A0A7S3GEV8</accession>
<organism evidence="5">
    <name type="scientific">Palpitomonas bilix</name>
    <dbReference type="NCBI Taxonomy" id="652834"/>
    <lineage>
        <taxon>Eukaryota</taxon>
        <taxon>Eukaryota incertae sedis</taxon>
    </lineage>
</organism>
<feature type="domain" description="PCI" evidence="4">
    <location>
        <begin position="1"/>
        <end position="162"/>
    </location>
</feature>
<dbReference type="Pfam" id="PF01399">
    <property type="entry name" value="PCI"/>
    <property type="match status" value="1"/>
</dbReference>
<name>A0A7S3GEV8_9EUKA</name>
<evidence type="ECO:0000313" key="5">
    <source>
        <dbReference type="EMBL" id="CAE0264168.1"/>
    </source>
</evidence>
<dbReference type="AlphaFoldDB" id="A0A7S3GEV8"/>
<dbReference type="EMBL" id="HBIB01040633">
    <property type="protein sequence ID" value="CAE0264168.1"/>
    <property type="molecule type" value="Transcribed_RNA"/>
</dbReference>
<comment type="similarity">
    <text evidence="1">Belongs to the CSN7/EIF3M family. CSN7 subfamily.</text>
</comment>
<dbReference type="InterPro" id="IPR000717">
    <property type="entry name" value="PCI_dom"/>
</dbReference>
<dbReference type="Pfam" id="PF22061">
    <property type="entry name" value="CSN7_HB_subdom"/>
    <property type="match status" value="1"/>
</dbReference>
<evidence type="ECO:0000256" key="2">
    <source>
        <dbReference type="ARBA" id="ARBA00022790"/>
    </source>
</evidence>
<dbReference type="SMART" id="SM00088">
    <property type="entry name" value="PINT"/>
    <property type="match status" value="1"/>
</dbReference>
<dbReference type="PROSITE" id="PS50250">
    <property type="entry name" value="PCI"/>
    <property type="match status" value="1"/>
</dbReference>
<feature type="region of interest" description="Disordered" evidence="3">
    <location>
        <begin position="218"/>
        <end position="237"/>
    </location>
</feature>
<evidence type="ECO:0000256" key="1">
    <source>
        <dbReference type="ARBA" id="ARBA00008482"/>
    </source>
</evidence>
<dbReference type="GO" id="GO:0008180">
    <property type="term" value="C:COP9 signalosome"/>
    <property type="evidence" value="ECO:0007669"/>
    <property type="project" value="UniProtKB-KW"/>
</dbReference>
<dbReference type="PANTHER" id="PTHR15350">
    <property type="entry name" value="COP9 SIGNALOSOME COMPLEX SUBUNIT 7/DENDRITIC CELL PROTEIN GA17"/>
    <property type="match status" value="1"/>
</dbReference>
<keyword evidence="2" id="KW-0736">Signalosome</keyword>
<evidence type="ECO:0000259" key="4">
    <source>
        <dbReference type="PROSITE" id="PS50250"/>
    </source>
</evidence>
<reference evidence="5" key="1">
    <citation type="submission" date="2021-01" db="EMBL/GenBank/DDBJ databases">
        <authorList>
            <person name="Corre E."/>
            <person name="Pelletier E."/>
            <person name="Niang G."/>
            <person name="Scheremetjew M."/>
            <person name="Finn R."/>
            <person name="Kale V."/>
            <person name="Holt S."/>
            <person name="Cochrane G."/>
            <person name="Meng A."/>
            <person name="Brown T."/>
            <person name="Cohen L."/>
        </authorList>
    </citation>
    <scope>NUCLEOTIDE SEQUENCE</scope>
    <source>
        <strain evidence="5">NIES-2562</strain>
    </source>
</reference>
<proteinExistence type="inferred from homology"/>
<gene>
    <name evidence="5" type="ORF">PBIL07802_LOCUS26471</name>
</gene>
<sequence>MASTGLLQAQFSDAHEKYVILAQNASGANVARVVQQAVDDALVFFYAELMAVPNVAELGSSETHRGVYKLVEVFSRGTIKDYRAHDGMPSLSDTALRKLKMLSLCTLVRGKATMSYDHLMENLECSSKKELEELVVESMYKGLFVGKMDQATSTLEVHQAVGRDVSASDLDDMERLLRRWLENASGVVSSVGDSLSAVEESAKKANARKVEVEEAKNSMKDTIKGGEASADMETTYM</sequence>
<dbReference type="InterPro" id="IPR045237">
    <property type="entry name" value="COPS7/eIF3m"/>
</dbReference>
<evidence type="ECO:0000256" key="3">
    <source>
        <dbReference type="SAM" id="MobiDB-lite"/>
    </source>
</evidence>
<protein>
    <recommendedName>
        <fullName evidence="4">PCI domain-containing protein</fullName>
    </recommendedName>
</protein>
<dbReference type="PANTHER" id="PTHR15350:SF5">
    <property type="entry name" value="COP9 SIGNALOSOME COMPLEX SUBUNIT 7"/>
    <property type="match status" value="1"/>
</dbReference>